<organism evidence="7 8">
    <name type="scientific">Paraburkholderia hiiakae</name>
    <dbReference type="NCBI Taxonomy" id="1081782"/>
    <lineage>
        <taxon>Bacteria</taxon>
        <taxon>Pseudomonadati</taxon>
        <taxon>Pseudomonadota</taxon>
        <taxon>Betaproteobacteria</taxon>
        <taxon>Burkholderiales</taxon>
        <taxon>Burkholderiaceae</taxon>
        <taxon>Paraburkholderia</taxon>
    </lineage>
</organism>
<keyword evidence="3" id="KW-0804">Transcription</keyword>
<dbReference type="SUPFAM" id="SSF46689">
    <property type="entry name" value="Homeodomain-like"/>
    <property type="match status" value="1"/>
</dbReference>
<evidence type="ECO:0000256" key="1">
    <source>
        <dbReference type="ARBA" id="ARBA00023015"/>
    </source>
</evidence>
<evidence type="ECO:0000313" key="8">
    <source>
        <dbReference type="Proteomes" id="UP000656319"/>
    </source>
</evidence>
<feature type="compositionally biased region" description="Low complexity" evidence="5">
    <location>
        <begin position="193"/>
        <end position="203"/>
    </location>
</feature>
<keyword evidence="8" id="KW-1185">Reference proteome</keyword>
<reference evidence="7 8" key="1">
    <citation type="submission" date="2020-10" db="EMBL/GenBank/DDBJ databases">
        <authorList>
            <person name="Peeters C."/>
        </authorList>
    </citation>
    <scope>NUCLEOTIDE SEQUENCE [LARGE SCALE GENOMIC DNA]</scope>
    <source>
        <strain evidence="7 8">LMG 27952</strain>
    </source>
</reference>
<dbReference type="InterPro" id="IPR009057">
    <property type="entry name" value="Homeodomain-like_sf"/>
</dbReference>
<dbReference type="InterPro" id="IPR050109">
    <property type="entry name" value="HTH-type_TetR-like_transc_reg"/>
</dbReference>
<dbReference type="InterPro" id="IPR041490">
    <property type="entry name" value="KstR2_TetR_C"/>
</dbReference>
<dbReference type="InterPro" id="IPR036271">
    <property type="entry name" value="Tet_transcr_reg_TetR-rel_C_sf"/>
</dbReference>
<name>A0ABN7HUC6_9BURK</name>
<dbReference type="RefSeq" id="WP_268960637.1">
    <property type="nucleotide sequence ID" value="NZ_CAJHCQ010000006.1"/>
</dbReference>
<accession>A0ABN7HUC6</accession>
<dbReference type="Gene3D" id="1.10.357.10">
    <property type="entry name" value="Tetracycline Repressor, domain 2"/>
    <property type="match status" value="1"/>
</dbReference>
<gene>
    <name evidence="7" type="primary">kstR2_1</name>
    <name evidence="7" type="ORF">LMG27952_02642</name>
</gene>
<feature type="domain" description="HTH tetR-type" evidence="6">
    <location>
        <begin position="1"/>
        <end position="52"/>
    </location>
</feature>
<dbReference type="Pfam" id="PF17932">
    <property type="entry name" value="TetR_C_24"/>
    <property type="match status" value="1"/>
</dbReference>
<dbReference type="PANTHER" id="PTHR30055:SF234">
    <property type="entry name" value="HTH-TYPE TRANSCRIPTIONAL REGULATOR BETI"/>
    <property type="match status" value="1"/>
</dbReference>
<evidence type="ECO:0000313" key="7">
    <source>
        <dbReference type="EMBL" id="CAD6532637.1"/>
    </source>
</evidence>
<dbReference type="PANTHER" id="PTHR30055">
    <property type="entry name" value="HTH-TYPE TRANSCRIPTIONAL REGULATOR RUTR"/>
    <property type="match status" value="1"/>
</dbReference>
<feature type="region of interest" description="Disordered" evidence="5">
    <location>
        <begin position="188"/>
        <end position="209"/>
    </location>
</feature>
<proteinExistence type="predicted"/>
<dbReference type="SUPFAM" id="SSF48498">
    <property type="entry name" value="Tetracyclin repressor-like, C-terminal domain"/>
    <property type="match status" value="1"/>
</dbReference>
<evidence type="ECO:0000256" key="3">
    <source>
        <dbReference type="ARBA" id="ARBA00023163"/>
    </source>
</evidence>
<evidence type="ECO:0000256" key="2">
    <source>
        <dbReference type="ARBA" id="ARBA00023125"/>
    </source>
</evidence>
<evidence type="ECO:0000256" key="4">
    <source>
        <dbReference type="PROSITE-ProRule" id="PRU00335"/>
    </source>
</evidence>
<evidence type="ECO:0000256" key="5">
    <source>
        <dbReference type="SAM" id="MobiDB-lite"/>
    </source>
</evidence>
<dbReference type="PROSITE" id="PS50977">
    <property type="entry name" value="HTH_TETR_2"/>
    <property type="match status" value="1"/>
</dbReference>
<evidence type="ECO:0000259" key="6">
    <source>
        <dbReference type="PROSITE" id="PS50977"/>
    </source>
</evidence>
<dbReference type="EMBL" id="CAJHCQ010000006">
    <property type="protein sequence ID" value="CAD6532637.1"/>
    <property type="molecule type" value="Genomic_DNA"/>
</dbReference>
<keyword evidence="1" id="KW-0805">Transcription regulation</keyword>
<dbReference type="InterPro" id="IPR001647">
    <property type="entry name" value="HTH_TetR"/>
</dbReference>
<feature type="DNA-binding region" description="H-T-H motif" evidence="4">
    <location>
        <begin position="15"/>
        <end position="34"/>
    </location>
</feature>
<comment type="caution">
    <text evidence="7">The sequence shown here is derived from an EMBL/GenBank/DDBJ whole genome shotgun (WGS) entry which is preliminary data.</text>
</comment>
<dbReference type="Proteomes" id="UP000656319">
    <property type="component" value="Unassembled WGS sequence"/>
</dbReference>
<protein>
    <submittedName>
        <fullName evidence="7">HTH-type transcriptional repressor KstR2</fullName>
    </submittedName>
</protein>
<dbReference type="Gene3D" id="1.10.10.60">
    <property type="entry name" value="Homeodomain-like"/>
    <property type="match status" value="1"/>
</dbReference>
<dbReference type="Pfam" id="PF00440">
    <property type="entry name" value="TetR_N"/>
    <property type="match status" value="1"/>
</dbReference>
<keyword evidence="2 4" id="KW-0238">DNA-binding</keyword>
<sequence length="209" mass="22941">MAAECFMEQGFHATSIDDVARRLGATKGRIYHHYPSKIELFFDVHRAGMELLFSAVEPASQVDGDGITVLAAMLEAHAMAILEHHTFESVVAQGVQMHRFGATTPAQREILNELIGSRDRFEAMFKKAATTARKDGTLANVDISIAVKTLLGGIQWSLIWYRPQSDTGPKSRRHLAEQMVKTLVDGVRARGNTQAASAPAPARSTRKRG</sequence>